<proteinExistence type="predicted"/>
<accession>A0A915IDH3</accession>
<protein>
    <submittedName>
        <fullName evidence="3">Uncharacterized protein</fullName>
    </submittedName>
</protein>
<evidence type="ECO:0000313" key="3">
    <source>
        <dbReference type="WBParaSite" id="nRc.2.0.1.t11261-RA"/>
    </source>
</evidence>
<dbReference type="AlphaFoldDB" id="A0A915IDH3"/>
<reference evidence="3" key="1">
    <citation type="submission" date="2022-11" db="UniProtKB">
        <authorList>
            <consortium name="WormBaseParasite"/>
        </authorList>
    </citation>
    <scope>IDENTIFICATION</scope>
</reference>
<dbReference type="WBParaSite" id="nRc.2.0.1.t11261-RA">
    <property type="protein sequence ID" value="nRc.2.0.1.t11261-RA"/>
    <property type="gene ID" value="nRc.2.0.1.g11261"/>
</dbReference>
<feature type="transmembrane region" description="Helical" evidence="1">
    <location>
        <begin position="15"/>
        <end position="34"/>
    </location>
</feature>
<name>A0A915IDH3_ROMCU</name>
<keyword evidence="1" id="KW-1133">Transmembrane helix</keyword>
<dbReference type="Proteomes" id="UP000887565">
    <property type="component" value="Unplaced"/>
</dbReference>
<sequence length="90" mass="9970">MIIDADVVDNLTCDGVFLAAFGLEIITGSVVLFLRFTIVGEKKRAVFGSIVDVVEQKIGNGLQNQVLKRRRLQDAETKLQDAETAEKRFS</sequence>
<evidence type="ECO:0000313" key="2">
    <source>
        <dbReference type="Proteomes" id="UP000887565"/>
    </source>
</evidence>
<evidence type="ECO:0000256" key="1">
    <source>
        <dbReference type="SAM" id="Phobius"/>
    </source>
</evidence>
<organism evidence="2 3">
    <name type="scientific">Romanomermis culicivorax</name>
    <name type="common">Nematode worm</name>
    <dbReference type="NCBI Taxonomy" id="13658"/>
    <lineage>
        <taxon>Eukaryota</taxon>
        <taxon>Metazoa</taxon>
        <taxon>Ecdysozoa</taxon>
        <taxon>Nematoda</taxon>
        <taxon>Enoplea</taxon>
        <taxon>Dorylaimia</taxon>
        <taxon>Mermithida</taxon>
        <taxon>Mermithoidea</taxon>
        <taxon>Mermithidae</taxon>
        <taxon>Romanomermis</taxon>
    </lineage>
</organism>
<keyword evidence="2" id="KW-1185">Reference proteome</keyword>
<keyword evidence="1" id="KW-0812">Transmembrane</keyword>
<keyword evidence="1" id="KW-0472">Membrane</keyword>